<evidence type="ECO:0000313" key="1">
    <source>
        <dbReference type="EMBL" id="QIG73462.1"/>
    </source>
</evidence>
<reference evidence="1 2" key="1">
    <citation type="submission" date="2020-01" db="EMBL/GenBank/DDBJ databases">
        <title>Patterns of diversity and host range of bacteriophage communities associated with bean-nodulatin bacteria.</title>
        <authorList>
            <person name="Vann Cauwenberghe J."/>
            <person name="Santamaria R.I."/>
            <person name="Bustos P."/>
            <person name="Juarez S."/>
            <person name="Gonzalez V."/>
        </authorList>
    </citation>
    <scope>NUCLEOTIDE SEQUENCE [LARGE SCALE GENOMIC DNA]</scope>
    <source>
        <strain evidence="2">RHph</strain>
    </source>
</reference>
<organism evidence="1 2">
    <name type="scientific">Rhizobium phage RHph_I1_9</name>
    <dbReference type="NCBI Taxonomy" id="2509729"/>
    <lineage>
        <taxon>Viruses</taxon>
        <taxon>Duplodnaviria</taxon>
        <taxon>Heunggongvirae</taxon>
        <taxon>Uroviricota</taxon>
        <taxon>Caudoviricetes</taxon>
        <taxon>Pootjesviridae</taxon>
        <taxon>Staniewskivirinae</taxon>
        <taxon>Trinifflemingvirus</taxon>
        <taxon>Trinifflemingvirus I19</taxon>
    </lineage>
</organism>
<accession>A0A7S5R9G3</accession>
<dbReference type="EMBL" id="MN988532">
    <property type="protein sequence ID" value="QIG73462.1"/>
    <property type="molecule type" value="Genomic_DNA"/>
</dbReference>
<dbReference type="Proteomes" id="UP000615696">
    <property type="component" value="Segment"/>
</dbReference>
<keyword evidence="2" id="KW-1185">Reference proteome</keyword>
<protein>
    <submittedName>
        <fullName evidence="1">Uncharacterized protein</fullName>
    </submittedName>
</protein>
<gene>
    <name evidence="1" type="ORF">EVC04_025</name>
</gene>
<proteinExistence type="predicted"/>
<sequence>MEYVVYALAATFVVFLIKNNRSLQKKLKEFENVPEEKATKTLSDIKRRVLFDRLADEGTFDGLITTEEEFIELQEIEAERYDIMEKQSRFFLECALNLMAHSYEDLEDAKQVAAEMYEMAFDEDILKTYSKKNPGTGDVHETI</sequence>
<name>A0A7S5R9G3_9CAUD</name>
<evidence type="ECO:0000313" key="2">
    <source>
        <dbReference type="Proteomes" id="UP000615696"/>
    </source>
</evidence>